<reference evidence="12" key="1">
    <citation type="submission" date="2021-02" db="EMBL/GenBank/DDBJ databases">
        <authorList>
            <person name="Nowell W R."/>
        </authorList>
    </citation>
    <scope>NUCLEOTIDE SEQUENCE</scope>
</reference>
<dbReference type="PROSITE" id="PS00022">
    <property type="entry name" value="EGF_1"/>
    <property type="match status" value="4"/>
</dbReference>
<dbReference type="CDD" id="cd00054">
    <property type="entry name" value="EGF_CA"/>
    <property type="match status" value="1"/>
</dbReference>
<dbReference type="Gene3D" id="4.10.400.10">
    <property type="entry name" value="Low-density Lipoprotein Receptor"/>
    <property type="match status" value="1"/>
</dbReference>
<comment type="caution">
    <text evidence="9">Lacks conserved residue(s) required for the propagation of feature annotation.</text>
</comment>
<keyword evidence="6 9" id="KW-1015">Disulfide bond</keyword>
<protein>
    <recommendedName>
        <fullName evidence="11">EGF-like domain-containing protein</fullName>
    </recommendedName>
</protein>
<dbReference type="Pfam" id="PF00008">
    <property type="entry name" value="EGF"/>
    <property type="match status" value="1"/>
</dbReference>
<dbReference type="SUPFAM" id="SSF57424">
    <property type="entry name" value="LDL receptor-like module"/>
    <property type="match status" value="1"/>
</dbReference>
<dbReference type="PROSITE" id="PS01209">
    <property type="entry name" value="LDLRA_1"/>
    <property type="match status" value="1"/>
</dbReference>
<evidence type="ECO:0000256" key="10">
    <source>
        <dbReference type="SAM" id="Phobius"/>
    </source>
</evidence>
<feature type="disulfide bond" evidence="9">
    <location>
        <begin position="528"/>
        <end position="545"/>
    </location>
</feature>
<dbReference type="Proteomes" id="UP000663832">
    <property type="component" value="Unassembled WGS sequence"/>
</dbReference>
<dbReference type="GO" id="GO:0005041">
    <property type="term" value="F:low-density lipoprotein particle receptor activity"/>
    <property type="evidence" value="ECO:0007669"/>
    <property type="project" value="TreeGrafter"/>
</dbReference>
<feature type="disulfide bond" evidence="9">
    <location>
        <begin position="547"/>
        <end position="556"/>
    </location>
</feature>
<accession>A0A815ITZ3</accession>
<dbReference type="InterPro" id="IPR000742">
    <property type="entry name" value="EGF"/>
</dbReference>
<evidence type="ECO:0000313" key="15">
    <source>
        <dbReference type="Proteomes" id="UP000663877"/>
    </source>
</evidence>
<dbReference type="Gene3D" id="2.10.25.10">
    <property type="entry name" value="Laminin"/>
    <property type="match status" value="1"/>
</dbReference>
<dbReference type="InterPro" id="IPR051221">
    <property type="entry name" value="LDLR-related"/>
</dbReference>
<evidence type="ECO:0000313" key="14">
    <source>
        <dbReference type="Proteomes" id="UP000663832"/>
    </source>
</evidence>
<sequence>MHLKCYRGPEPSCLDWREICDGKIDCLDGNADEENCYLLEINECGKDEYRCRLGMCISSEFFSDDPFNPECLDGTDECKDSSKCISFHRLLDGVRDCANSSDEKNNDSCLLNDSWRFKCPSEDRCISPLLIRNGEKNCANEEDEMTLSNFDQTQQVHFPTICDGFTDSLPINLSNNETETDETNCEHWSCSNIYTRCDNIWNCRNGEDELNCQPTKCNSREHLCLSSNSSETFCLPVEQAGDGIVDCRGAMDERHLCRLGYPTSPMKRYRCWNSNTCILVTSFCTVDDLCPLDDNMIDCSSVFACSFQFAPLTEAEELVCNLDESRKVTKLYFRLGKSSDHLLISDSHLTRDIHSDPSLNRQTNIGINYHLVWYCNRGILVQIDSRAEKKCLCPPSYYGNRCEFQSERISLTIQFKRSIAAEWNTIFNILCLLIDLKTNEIITYEQFSYISSRDCGTKFNIYLLYDQQPKINSRNYSVRIDVYERIHLDYRASWLFSVPFYFLPVNRLAFQLSIPNRRLIVMTCSISCIHGECVTYVNDNNTHFCRCYQGWSGLKCSIRHHCDCSSLSLCIGSVKNTSICICSVNKFGPRCYIPSFLCNCKNGGTCIPNDERLSDSKFRCICPEGFAGDRCEQLQTRIIIAFHNDILIPSHIFVHLVTVGHRTDPIFTTILQRIPLDWNNINIFTSIIFHLSILEFDEKYYLIFLDNELNTVRNISKVVTSSDRCPHVTELFNSSILDFPLIRSIKYYYIPCRDKLDLSCFYDDRQMCLCTKERHANCMDFINDTKFDCQGYNDCENGGHCFQDHSKCPPKAICSCADCYFGRKCSLTTRGYGFAIDPILAYQIRPNSALRDQSFAVHTSIAITIIIFFVGIIGNLLSLITFKEKISYANHY</sequence>
<keyword evidence="8" id="KW-0325">Glycoprotein</keyword>
<evidence type="ECO:0000313" key="12">
    <source>
        <dbReference type="EMBL" id="CAF1373254.1"/>
    </source>
</evidence>
<comment type="subcellular location">
    <subcellularLocation>
        <location evidence="1">Membrane</location>
        <topology evidence="1">Single-pass membrane protein</topology>
    </subcellularLocation>
</comment>
<feature type="domain" description="EGF-like" evidence="11">
    <location>
        <begin position="520"/>
        <end position="557"/>
    </location>
</feature>
<evidence type="ECO:0000256" key="6">
    <source>
        <dbReference type="ARBA" id="ARBA00023157"/>
    </source>
</evidence>
<evidence type="ECO:0000256" key="2">
    <source>
        <dbReference type="ARBA" id="ARBA00022692"/>
    </source>
</evidence>
<dbReference type="PANTHER" id="PTHR22722">
    <property type="entry name" value="LOW-DENSITY LIPOPROTEIN RECEPTOR-RELATED PROTEIN 2-RELATED"/>
    <property type="match status" value="1"/>
</dbReference>
<dbReference type="InterPro" id="IPR023415">
    <property type="entry name" value="LDLR_class-A_CS"/>
</dbReference>
<keyword evidence="2 10" id="KW-0812">Transmembrane</keyword>
<dbReference type="OrthoDB" id="9990982at2759"/>
<dbReference type="SMART" id="SM00192">
    <property type="entry name" value="LDLa"/>
    <property type="match status" value="5"/>
</dbReference>
<keyword evidence="14" id="KW-1185">Reference proteome</keyword>
<name>A0A815ITZ3_9BILA</name>
<feature type="transmembrane region" description="Helical" evidence="10">
    <location>
        <begin position="855"/>
        <end position="877"/>
    </location>
</feature>
<dbReference type="GO" id="GO:0043235">
    <property type="term" value="C:receptor complex"/>
    <property type="evidence" value="ECO:0007669"/>
    <property type="project" value="TreeGrafter"/>
</dbReference>
<evidence type="ECO:0000256" key="4">
    <source>
        <dbReference type="ARBA" id="ARBA00022989"/>
    </source>
</evidence>
<keyword evidence="9" id="KW-0245">EGF-like domain</keyword>
<dbReference type="SMART" id="SM00181">
    <property type="entry name" value="EGF"/>
    <property type="match status" value="4"/>
</dbReference>
<feature type="domain" description="EGF-like" evidence="11">
    <location>
        <begin position="594"/>
        <end position="632"/>
    </location>
</feature>
<evidence type="ECO:0000256" key="7">
    <source>
        <dbReference type="ARBA" id="ARBA00023170"/>
    </source>
</evidence>
<dbReference type="PROSITE" id="PS01186">
    <property type="entry name" value="EGF_2"/>
    <property type="match status" value="2"/>
</dbReference>
<organism evidence="12 15">
    <name type="scientific">Adineta steineri</name>
    <dbReference type="NCBI Taxonomy" id="433720"/>
    <lineage>
        <taxon>Eukaryota</taxon>
        <taxon>Metazoa</taxon>
        <taxon>Spiralia</taxon>
        <taxon>Gnathifera</taxon>
        <taxon>Rotifera</taxon>
        <taxon>Eurotatoria</taxon>
        <taxon>Bdelloidea</taxon>
        <taxon>Adinetida</taxon>
        <taxon>Adinetidae</taxon>
        <taxon>Adineta</taxon>
    </lineage>
</organism>
<dbReference type="AlphaFoldDB" id="A0A815ITZ3"/>
<evidence type="ECO:0000256" key="1">
    <source>
        <dbReference type="ARBA" id="ARBA00004167"/>
    </source>
</evidence>
<dbReference type="PRINTS" id="PR00261">
    <property type="entry name" value="LDLRECEPTOR"/>
</dbReference>
<dbReference type="InterPro" id="IPR036055">
    <property type="entry name" value="LDL_receptor-like_sf"/>
</dbReference>
<dbReference type="PROSITE" id="PS50068">
    <property type="entry name" value="LDLRA_2"/>
    <property type="match status" value="1"/>
</dbReference>
<evidence type="ECO:0000313" key="13">
    <source>
        <dbReference type="EMBL" id="CAF1604705.1"/>
    </source>
</evidence>
<dbReference type="SUPFAM" id="SSF57196">
    <property type="entry name" value="EGF/Laminin"/>
    <property type="match status" value="2"/>
</dbReference>
<keyword evidence="4 10" id="KW-1133">Transmembrane helix</keyword>
<keyword evidence="5 10" id="KW-0472">Membrane</keyword>
<keyword evidence="3" id="KW-0677">Repeat</keyword>
<evidence type="ECO:0000256" key="9">
    <source>
        <dbReference type="PROSITE-ProRule" id="PRU00076"/>
    </source>
</evidence>
<comment type="caution">
    <text evidence="12">The sequence shown here is derived from an EMBL/GenBank/DDBJ whole genome shotgun (WGS) entry which is preliminary data.</text>
</comment>
<dbReference type="Proteomes" id="UP000663877">
    <property type="component" value="Unassembled WGS sequence"/>
</dbReference>
<evidence type="ECO:0000256" key="8">
    <source>
        <dbReference type="ARBA" id="ARBA00023180"/>
    </source>
</evidence>
<proteinExistence type="predicted"/>
<feature type="disulfide bond" evidence="9">
    <location>
        <begin position="622"/>
        <end position="631"/>
    </location>
</feature>
<dbReference type="EMBL" id="CAJNOM010001364">
    <property type="protein sequence ID" value="CAF1604705.1"/>
    <property type="molecule type" value="Genomic_DNA"/>
</dbReference>
<dbReference type="InterPro" id="IPR002172">
    <property type="entry name" value="LDrepeatLR_classA_rpt"/>
</dbReference>
<keyword evidence="7" id="KW-0675">Receptor</keyword>
<dbReference type="PANTHER" id="PTHR22722:SF5">
    <property type="entry name" value="LOW-DENSITY LIPOPROTEIN RECEPTOR-RELATED PROTEIN 1B"/>
    <property type="match status" value="1"/>
</dbReference>
<dbReference type="PROSITE" id="PS50026">
    <property type="entry name" value="EGF_3"/>
    <property type="match status" value="2"/>
</dbReference>
<dbReference type="GO" id="GO:0005886">
    <property type="term" value="C:plasma membrane"/>
    <property type="evidence" value="ECO:0007669"/>
    <property type="project" value="TreeGrafter"/>
</dbReference>
<evidence type="ECO:0000256" key="3">
    <source>
        <dbReference type="ARBA" id="ARBA00022737"/>
    </source>
</evidence>
<dbReference type="EMBL" id="CAJNOI010001017">
    <property type="protein sequence ID" value="CAF1373254.1"/>
    <property type="molecule type" value="Genomic_DNA"/>
</dbReference>
<evidence type="ECO:0000259" key="11">
    <source>
        <dbReference type="PROSITE" id="PS50026"/>
    </source>
</evidence>
<gene>
    <name evidence="12" type="ORF">BJG266_LOCUS36150</name>
    <name evidence="13" type="ORF">QVE165_LOCUS53162</name>
</gene>
<evidence type="ECO:0000256" key="5">
    <source>
        <dbReference type="ARBA" id="ARBA00023136"/>
    </source>
</evidence>